<dbReference type="Proteomes" id="UP000095283">
    <property type="component" value="Unplaced"/>
</dbReference>
<reference evidence="3" key="1">
    <citation type="submission" date="2016-11" db="UniProtKB">
        <authorList>
            <consortium name="WormBaseParasite"/>
        </authorList>
    </citation>
    <scope>IDENTIFICATION</scope>
</reference>
<protein>
    <submittedName>
        <fullName evidence="3">Uncharacterized protein</fullName>
    </submittedName>
</protein>
<keyword evidence="2" id="KW-1185">Reference proteome</keyword>
<accession>A0A1I7WI13</accession>
<organism evidence="2 3">
    <name type="scientific">Heterorhabditis bacteriophora</name>
    <name type="common">Entomopathogenic nematode worm</name>
    <dbReference type="NCBI Taxonomy" id="37862"/>
    <lineage>
        <taxon>Eukaryota</taxon>
        <taxon>Metazoa</taxon>
        <taxon>Ecdysozoa</taxon>
        <taxon>Nematoda</taxon>
        <taxon>Chromadorea</taxon>
        <taxon>Rhabditida</taxon>
        <taxon>Rhabditina</taxon>
        <taxon>Rhabditomorpha</taxon>
        <taxon>Strongyloidea</taxon>
        <taxon>Heterorhabditidae</taxon>
        <taxon>Heterorhabditis</taxon>
    </lineage>
</organism>
<evidence type="ECO:0000256" key="1">
    <source>
        <dbReference type="SAM" id="Phobius"/>
    </source>
</evidence>
<feature type="transmembrane region" description="Helical" evidence="1">
    <location>
        <begin position="6"/>
        <end position="24"/>
    </location>
</feature>
<keyword evidence="1" id="KW-0472">Membrane</keyword>
<keyword evidence="1" id="KW-1133">Transmembrane helix</keyword>
<evidence type="ECO:0000313" key="2">
    <source>
        <dbReference type="Proteomes" id="UP000095283"/>
    </source>
</evidence>
<dbReference type="WBParaSite" id="Hba_04604">
    <property type="protein sequence ID" value="Hba_04604"/>
    <property type="gene ID" value="Hba_04604"/>
</dbReference>
<dbReference type="AlphaFoldDB" id="A0A1I7WI13"/>
<proteinExistence type="predicted"/>
<name>A0A1I7WI13_HETBA</name>
<keyword evidence="1" id="KW-0812">Transmembrane</keyword>
<sequence length="47" mass="5737">MPFISILYWFWFFYIYSIMSFCISSDPDESEAYLVRLVIIKITRAIF</sequence>
<evidence type="ECO:0000313" key="3">
    <source>
        <dbReference type="WBParaSite" id="Hba_04604"/>
    </source>
</evidence>